<dbReference type="AlphaFoldDB" id="A0A3E0WY06"/>
<dbReference type="InterPro" id="IPR005467">
    <property type="entry name" value="His_kinase_dom"/>
</dbReference>
<evidence type="ECO:0000259" key="5">
    <source>
        <dbReference type="PROSITE" id="PS50112"/>
    </source>
</evidence>
<evidence type="ECO:0000256" key="3">
    <source>
        <dbReference type="ARBA" id="ARBA00023012"/>
    </source>
</evidence>
<evidence type="ECO:0008006" key="9">
    <source>
        <dbReference type="Google" id="ProtNLM"/>
    </source>
</evidence>
<dbReference type="GO" id="GO:0000155">
    <property type="term" value="F:phosphorelay sensor kinase activity"/>
    <property type="evidence" value="ECO:0007669"/>
    <property type="project" value="InterPro"/>
</dbReference>
<keyword evidence="3" id="KW-0902">Two-component regulatory system</keyword>
<name>A0A3E0WY06_9GAMM</name>
<keyword evidence="2" id="KW-0418">Kinase</keyword>
<keyword evidence="8" id="KW-1185">Reference proteome</keyword>
<dbReference type="InterPro" id="IPR001610">
    <property type="entry name" value="PAC"/>
</dbReference>
<feature type="domain" description="PAS" evidence="5">
    <location>
        <begin position="247"/>
        <end position="283"/>
    </location>
</feature>
<dbReference type="GO" id="GO:0046983">
    <property type="term" value="F:protein dimerization activity"/>
    <property type="evidence" value="ECO:0007669"/>
    <property type="project" value="InterPro"/>
</dbReference>
<dbReference type="PROSITE" id="PS50113">
    <property type="entry name" value="PAC"/>
    <property type="match status" value="1"/>
</dbReference>
<dbReference type="Gene3D" id="3.30.565.10">
    <property type="entry name" value="Histidine kinase-like ATPase, C-terminal domain"/>
    <property type="match status" value="1"/>
</dbReference>
<dbReference type="InterPro" id="IPR013767">
    <property type="entry name" value="PAS_fold"/>
</dbReference>
<dbReference type="CDD" id="cd16917">
    <property type="entry name" value="HATPase_UhpB-NarQ-NarX-like"/>
    <property type="match status" value="1"/>
</dbReference>
<evidence type="ECO:0000259" key="4">
    <source>
        <dbReference type="PROSITE" id="PS50109"/>
    </source>
</evidence>
<dbReference type="Pfam" id="PF13188">
    <property type="entry name" value="PAS_8"/>
    <property type="match status" value="1"/>
</dbReference>
<accession>A0A3E0WY06</accession>
<dbReference type="InterPro" id="IPR035965">
    <property type="entry name" value="PAS-like_dom_sf"/>
</dbReference>
<dbReference type="InterPro" id="IPR000700">
    <property type="entry name" value="PAS-assoc_C"/>
</dbReference>
<sequence length="844" mass="95080">MLGVPGLEAMLEALPHPVALLNEAGILLHANKALWELFGEGAAAMVGASLIELSPNPRHREQLRHELAETQPSPVTAQFTVADGQQRWIRFDWFRHRCATGIGACLVDVTEQCELQRVKQRYRAIIDNTPEAVALLGRDQRWLDQNRAQLELLKATGVDDADESGPQRFYQAIDDADKAGVIRAVNNAYHGRSSRMQYAVRSVRDDESLVLDVIMVPVFIEGELESVFSLSRNITREHRLQRELRESEERFRSLFEHARDAVLLFDEDQKIVAANPAAAELFACCPGERTVAELLDPGEQALPGWWQELQQEGVCRGQLWALQPDGGRTPVEFSAAAFIGWEGRSAYSISLRDISERLESERRLRESEQYFRTLFEMNPYAVVLTDPKGLIVATNRAHVQLSGYETEELKGRYLPEVTKPSDWKTAVDKLAEAATREAEVHRLWTRKKGGEWCCVDAVSAPLVVDGNGVGVVVIVKDVTEQVAAERRLQVSEERYRSLVQNSLDGIILHVDTGDLADAEVLAANPAACKILGYTEEELIRGGTALFFRPDDTDRRFHKVLSEFRRTGLYQGDLVYWRKDGVKLPVEVAASIFNGADGRRVCSVNFRDITERQRVQRELRQSREQIRTMWSMLHSVREEEQKHLARELHDELGQLITAIRLEIGMLKRLPTPLDQQQVRDKLMDLEVMVDATRDASRRIAAGLRPRALDDIGLAGACDWLINEFGRTSGVPHYLHLSHTEFLLSSEVATAAFRVVQEALTNVARHARATRVDVTLTLYEERCFRLLIEDNGSGFDQEGLEPKASFGLRGMRERIHMLNGHLEVQSRLGQGTRVTAEIPLAGDVFS</sequence>
<evidence type="ECO:0000256" key="2">
    <source>
        <dbReference type="ARBA" id="ARBA00022777"/>
    </source>
</evidence>
<dbReference type="InterPro" id="IPR011712">
    <property type="entry name" value="Sig_transdc_His_kin_sub3_dim/P"/>
</dbReference>
<dbReference type="EMBL" id="NFZW01000008">
    <property type="protein sequence ID" value="RFA36875.1"/>
    <property type="molecule type" value="Genomic_DNA"/>
</dbReference>
<dbReference type="Pfam" id="PF07730">
    <property type="entry name" value="HisKA_3"/>
    <property type="match status" value="1"/>
</dbReference>
<dbReference type="SMART" id="SM00091">
    <property type="entry name" value="PAS"/>
    <property type="match status" value="5"/>
</dbReference>
<feature type="domain" description="PAS" evidence="5">
    <location>
        <begin position="7"/>
        <end position="74"/>
    </location>
</feature>
<feature type="domain" description="PAC" evidence="6">
    <location>
        <begin position="569"/>
        <end position="620"/>
    </location>
</feature>
<dbReference type="GO" id="GO:0006355">
    <property type="term" value="P:regulation of DNA-templated transcription"/>
    <property type="evidence" value="ECO:0007669"/>
    <property type="project" value="InterPro"/>
</dbReference>
<dbReference type="InterPro" id="IPR036890">
    <property type="entry name" value="HATPase_C_sf"/>
</dbReference>
<dbReference type="SMART" id="SM00387">
    <property type="entry name" value="HATPase_c"/>
    <property type="match status" value="1"/>
</dbReference>
<keyword evidence="1" id="KW-0808">Transferase</keyword>
<dbReference type="SUPFAM" id="SSF55785">
    <property type="entry name" value="PYP-like sensor domain (PAS domain)"/>
    <property type="match status" value="5"/>
</dbReference>
<dbReference type="NCBIfam" id="TIGR00229">
    <property type="entry name" value="sensory_box"/>
    <property type="match status" value="4"/>
</dbReference>
<dbReference type="Gene3D" id="1.20.5.1930">
    <property type="match status" value="1"/>
</dbReference>
<comment type="caution">
    <text evidence="7">The sequence shown here is derived from an EMBL/GenBank/DDBJ whole genome shotgun (WGS) entry which is preliminary data.</text>
</comment>
<organism evidence="7 8">
    <name type="scientific">Alkalilimnicola ehrlichii</name>
    <dbReference type="NCBI Taxonomy" id="351052"/>
    <lineage>
        <taxon>Bacteria</taxon>
        <taxon>Pseudomonadati</taxon>
        <taxon>Pseudomonadota</taxon>
        <taxon>Gammaproteobacteria</taxon>
        <taxon>Chromatiales</taxon>
        <taxon>Ectothiorhodospiraceae</taxon>
        <taxon>Alkalilimnicola</taxon>
    </lineage>
</organism>
<dbReference type="SMART" id="SM00086">
    <property type="entry name" value="PAC"/>
    <property type="match status" value="4"/>
</dbReference>
<dbReference type="InterPro" id="IPR050482">
    <property type="entry name" value="Sensor_HK_TwoCompSys"/>
</dbReference>
<dbReference type="SUPFAM" id="SSF55874">
    <property type="entry name" value="ATPase domain of HSP90 chaperone/DNA topoisomerase II/histidine kinase"/>
    <property type="match status" value="1"/>
</dbReference>
<proteinExistence type="predicted"/>
<dbReference type="Pfam" id="PF00989">
    <property type="entry name" value="PAS"/>
    <property type="match status" value="1"/>
</dbReference>
<dbReference type="InterPro" id="IPR003594">
    <property type="entry name" value="HATPase_dom"/>
</dbReference>
<dbReference type="InterPro" id="IPR000014">
    <property type="entry name" value="PAS"/>
</dbReference>
<dbReference type="Pfam" id="PF13426">
    <property type="entry name" value="PAS_9"/>
    <property type="match status" value="2"/>
</dbReference>
<dbReference type="Proteomes" id="UP000256763">
    <property type="component" value="Unassembled WGS sequence"/>
</dbReference>
<dbReference type="Gene3D" id="3.30.450.20">
    <property type="entry name" value="PAS domain"/>
    <property type="match status" value="5"/>
</dbReference>
<feature type="domain" description="PAS" evidence="5">
    <location>
        <begin position="491"/>
        <end position="551"/>
    </location>
</feature>
<dbReference type="PROSITE" id="PS50109">
    <property type="entry name" value="HIS_KIN"/>
    <property type="match status" value="1"/>
</dbReference>
<evidence type="ECO:0000259" key="6">
    <source>
        <dbReference type="PROSITE" id="PS50113"/>
    </source>
</evidence>
<dbReference type="PANTHER" id="PTHR24421">
    <property type="entry name" value="NITRATE/NITRITE SENSOR PROTEIN NARX-RELATED"/>
    <property type="match status" value="1"/>
</dbReference>
<dbReference type="PANTHER" id="PTHR24421:SF59">
    <property type="entry name" value="OXYGEN SENSOR HISTIDINE KINASE NREB"/>
    <property type="match status" value="1"/>
</dbReference>
<dbReference type="Pfam" id="PF02518">
    <property type="entry name" value="HATPase_c"/>
    <property type="match status" value="1"/>
</dbReference>
<feature type="domain" description="PAS" evidence="5">
    <location>
        <begin position="367"/>
        <end position="437"/>
    </location>
</feature>
<reference evidence="8" key="1">
    <citation type="submission" date="2017-05" db="EMBL/GenBank/DDBJ databases">
        <authorList>
            <person name="Sharma S."/>
            <person name="Sidhu C."/>
            <person name="Pinnaka A.K."/>
        </authorList>
    </citation>
    <scope>NUCLEOTIDE SEQUENCE [LARGE SCALE GENOMIC DNA]</scope>
    <source>
        <strain evidence="8">AK93</strain>
    </source>
</reference>
<dbReference type="PROSITE" id="PS50112">
    <property type="entry name" value="PAS"/>
    <property type="match status" value="4"/>
</dbReference>
<feature type="domain" description="Histidine kinase" evidence="4">
    <location>
        <begin position="752"/>
        <end position="840"/>
    </location>
</feature>
<dbReference type="CDD" id="cd00130">
    <property type="entry name" value="PAS"/>
    <property type="match status" value="4"/>
</dbReference>
<protein>
    <recommendedName>
        <fullName evidence="9">Histidine kinase</fullName>
    </recommendedName>
</protein>
<gene>
    <name evidence="7" type="ORF">CAL65_10190</name>
</gene>
<evidence type="ECO:0000313" key="7">
    <source>
        <dbReference type="EMBL" id="RFA36875.1"/>
    </source>
</evidence>
<evidence type="ECO:0000256" key="1">
    <source>
        <dbReference type="ARBA" id="ARBA00022679"/>
    </source>
</evidence>
<dbReference type="GO" id="GO:0016020">
    <property type="term" value="C:membrane"/>
    <property type="evidence" value="ECO:0007669"/>
    <property type="project" value="InterPro"/>
</dbReference>
<evidence type="ECO:0000313" key="8">
    <source>
        <dbReference type="Proteomes" id="UP000256763"/>
    </source>
</evidence>